<accession>A0ABY7VQZ4</accession>
<sequence length="217" mass="24553">MKRLLILALCLSAYLSAGEISKGKQIFKKDFDKISDVSKSSVKFNKETQYKVADGKLHAIPPIIAYTGTGKESKWAKSSFSRVNFPNLPKDYICEFKLMINEPADAKSAKKSRAYFDMGHRCIRLTLTSENSLLVLENHLTKGEAKQISENTSFKLEYNKWYTVQAWVKADQAQFLINGTKFSVTDPLIKGERSNTFNIDISGAGYQLDNFAVWEIK</sequence>
<organism evidence="2 3">
    <name type="scientific">Lentisphaera profundi</name>
    <dbReference type="NCBI Taxonomy" id="1658616"/>
    <lineage>
        <taxon>Bacteria</taxon>
        <taxon>Pseudomonadati</taxon>
        <taxon>Lentisphaerota</taxon>
        <taxon>Lentisphaeria</taxon>
        <taxon>Lentisphaerales</taxon>
        <taxon>Lentisphaeraceae</taxon>
        <taxon>Lentisphaera</taxon>
    </lineage>
</organism>
<dbReference type="EMBL" id="CP117811">
    <property type="protein sequence ID" value="WDE96437.1"/>
    <property type="molecule type" value="Genomic_DNA"/>
</dbReference>
<evidence type="ECO:0000313" key="2">
    <source>
        <dbReference type="EMBL" id="WDE96437.1"/>
    </source>
</evidence>
<dbReference type="Gene3D" id="2.60.120.560">
    <property type="entry name" value="Exo-inulinase, domain 1"/>
    <property type="match status" value="1"/>
</dbReference>
<feature type="chain" id="PRO_5047470246" description="3-keto-disaccharide hydrolase domain-containing protein" evidence="1">
    <location>
        <begin position="18"/>
        <end position="217"/>
    </location>
</feature>
<gene>
    <name evidence="2" type="ORF">PQO03_00470</name>
</gene>
<evidence type="ECO:0008006" key="4">
    <source>
        <dbReference type="Google" id="ProtNLM"/>
    </source>
</evidence>
<reference evidence="2 3" key="1">
    <citation type="submission" date="2023-02" db="EMBL/GenBank/DDBJ databases">
        <title>Genome sequence of Lentisphaera profundi SAORIC-696.</title>
        <authorList>
            <person name="Kim e."/>
            <person name="Cho J.-C."/>
            <person name="Choi A."/>
            <person name="Kang I."/>
        </authorList>
    </citation>
    <scope>NUCLEOTIDE SEQUENCE [LARGE SCALE GENOMIC DNA]</scope>
    <source>
        <strain evidence="2 3">SAORIC-696</strain>
    </source>
</reference>
<dbReference type="Proteomes" id="UP001214250">
    <property type="component" value="Chromosome 1"/>
</dbReference>
<proteinExistence type="predicted"/>
<name>A0ABY7VQZ4_9BACT</name>
<keyword evidence="1" id="KW-0732">Signal</keyword>
<protein>
    <recommendedName>
        <fullName evidence="4">3-keto-disaccharide hydrolase domain-containing protein</fullName>
    </recommendedName>
</protein>
<feature type="signal peptide" evidence="1">
    <location>
        <begin position="1"/>
        <end position="17"/>
    </location>
</feature>
<keyword evidence="3" id="KW-1185">Reference proteome</keyword>
<evidence type="ECO:0000256" key="1">
    <source>
        <dbReference type="SAM" id="SignalP"/>
    </source>
</evidence>
<dbReference type="RefSeq" id="WP_274150503.1">
    <property type="nucleotide sequence ID" value="NZ_CP117811.1"/>
</dbReference>
<evidence type="ECO:0000313" key="3">
    <source>
        <dbReference type="Proteomes" id="UP001214250"/>
    </source>
</evidence>